<evidence type="ECO:0000313" key="9">
    <source>
        <dbReference type="Proteomes" id="UP001595872"/>
    </source>
</evidence>
<evidence type="ECO:0000313" key="8">
    <source>
        <dbReference type="EMBL" id="MFC4910487.1"/>
    </source>
</evidence>
<evidence type="ECO:0000256" key="1">
    <source>
        <dbReference type="ARBA" id="ARBA00004651"/>
    </source>
</evidence>
<evidence type="ECO:0000256" key="4">
    <source>
        <dbReference type="ARBA" id="ARBA00022989"/>
    </source>
</evidence>
<comment type="subcellular location">
    <subcellularLocation>
        <location evidence="1">Cell membrane</location>
        <topology evidence="1">Multi-pass membrane protein</topology>
    </subcellularLocation>
</comment>
<keyword evidence="5 7" id="KW-0472">Membrane</keyword>
<feature type="transmembrane region" description="Helical" evidence="7">
    <location>
        <begin position="121"/>
        <end position="140"/>
    </location>
</feature>
<sequence length="332" mass="34888">MIQKAVAMRALRVVLMVLALAFCVWSLASQWDDTVHAFEQMSWYTLLGAFALGFAGLVAWMLAWRTFLSGLGSELPVGAAYRIAFVSGLGKYVPGMVWVLVSQVEMAREYKVPRARSFSATVLAIATSTACGLAVAAVTLPLTSPEARDRYWWLFLLAPVLLACLHPKIVTWSLNLVLKAVRRPPLEHPVSIAATLRAVLWTVAGWILFGGHLWLLSAAAGGTGAGLPFLATGAYSLAFVAGLLVFLAPGGLGAREAVMVLVLSPVLPAGAPIVVALASRVLLTAADLIGAAGALLLGRRGRKDPGAGNEPAPAGLSTSTQPTGTRPTKEQA</sequence>
<evidence type="ECO:0000256" key="3">
    <source>
        <dbReference type="ARBA" id="ARBA00022692"/>
    </source>
</evidence>
<comment type="caution">
    <text evidence="8">The sequence shown here is derived from an EMBL/GenBank/DDBJ whole genome shotgun (WGS) entry which is preliminary data.</text>
</comment>
<keyword evidence="9" id="KW-1185">Reference proteome</keyword>
<dbReference type="Pfam" id="PF03706">
    <property type="entry name" value="LPG_synthase_TM"/>
    <property type="match status" value="1"/>
</dbReference>
<feature type="transmembrane region" description="Helical" evidence="7">
    <location>
        <begin position="227"/>
        <end position="249"/>
    </location>
</feature>
<keyword evidence="3 7" id="KW-0812">Transmembrane</keyword>
<dbReference type="RefSeq" id="WP_378258879.1">
    <property type="nucleotide sequence ID" value="NZ_JBHSIT010000007.1"/>
</dbReference>
<name>A0ABV9U1Z7_9ACTN</name>
<proteinExistence type="predicted"/>
<feature type="transmembrane region" description="Helical" evidence="7">
    <location>
        <begin position="44"/>
        <end position="67"/>
    </location>
</feature>
<keyword evidence="4 7" id="KW-1133">Transmembrane helix</keyword>
<protein>
    <submittedName>
        <fullName evidence="8">Lysylphosphatidylglycerol synthase domain-containing protein</fullName>
    </submittedName>
</protein>
<gene>
    <name evidence="8" type="ORF">ACFPCY_24450</name>
</gene>
<keyword evidence="2" id="KW-1003">Cell membrane</keyword>
<feature type="transmembrane region" description="Helical" evidence="7">
    <location>
        <begin position="152"/>
        <end position="174"/>
    </location>
</feature>
<evidence type="ECO:0000256" key="5">
    <source>
        <dbReference type="ARBA" id="ARBA00023136"/>
    </source>
</evidence>
<dbReference type="Proteomes" id="UP001595872">
    <property type="component" value="Unassembled WGS sequence"/>
</dbReference>
<organism evidence="8 9">
    <name type="scientific">Actinomadura gamaensis</name>
    <dbReference type="NCBI Taxonomy" id="1763541"/>
    <lineage>
        <taxon>Bacteria</taxon>
        <taxon>Bacillati</taxon>
        <taxon>Actinomycetota</taxon>
        <taxon>Actinomycetes</taxon>
        <taxon>Streptosporangiales</taxon>
        <taxon>Thermomonosporaceae</taxon>
        <taxon>Actinomadura</taxon>
    </lineage>
</organism>
<feature type="transmembrane region" description="Helical" evidence="7">
    <location>
        <begin position="194"/>
        <end position="215"/>
    </location>
</feature>
<feature type="transmembrane region" description="Helical" evidence="7">
    <location>
        <begin position="79"/>
        <end position="101"/>
    </location>
</feature>
<dbReference type="EMBL" id="JBHSIT010000007">
    <property type="protein sequence ID" value="MFC4910487.1"/>
    <property type="molecule type" value="Genomic_DNA"/>
</dbReference>
<evidence type="ECO:0000256" key="7">
    <source>
        <dbReference type="SAM" id="Phobius"/>
    </source>
</evidence>
<accession>A0ABV9U1Z7</accession>
<evidence type="ECO:0000256" key="2">
    <source>
        <dbReference type="ARBA" id="ARBA00022475"/>
    </source>
</evidence>
<dbReference type="InterPro" id="IPR022791">
    <property type="entry name" value="L-PG_synthase/AglD"/>
</dbReference>
<feature type="compositionally biased region" description="Polar residues" evidence="6">
    <location>
        <begin position="316"/>
        <end position="326"/>
    </location>
</feature>
<reference evidence="9" key="1">
    <citation type="journal article" date="2019" name="Int. J. Syst. Evol. Microbiol.">
        <title>The Global Catalogue of Microorganisms (GCM) 10K type strain sequencing project: providing services to taxonomists for standard genome sequencing and annotation.</title>
        <authorList>
            <consortium name="The Broad Institute Genomics Platform"/>
            <consortium name="The Broad Institute Genome Sequencing Center for Infectious Disease"/>
            <person name="Wu L."/>
            <person name="Ma J."/>
        </authorList>
    </citation>
    <scope>NUCLEOTIDE SEQUENCE [LARGE SCALE GENOMIC DNA]</scope>
    <source>
        <strain evidence="9">KLKA75</strain>
    </source>
</reference>
<evidence type="ECO:0000256" key="6">
    <source>
        <dbReference type="SAM" id="MobiDB-lite"/>
    </source>
</evidence>
<feature type="region of interest" description="Disordered" evidence="6">
    <location>
        <begin position="302"/>
        <end position="332"/>
    </location>
</feature>